<sequence>MSPHTPVVPATADRPSPWRALLAAALLFAATAPALASEWVARHGLTPAQYQSAFEEFTGKGFRLVSVSGYDGGRGQARYAAVWKKQAGPAWAARHGLSAEQYQAAFNQFNQQGYRLTFVNGYAVGNTAQYAAIWTKSGGPAMAARHGLTGAQYQAAVTELSGQGYALKHVSAYTVGNAPRFAAIFEKGGPAWVARHGLTASQYQAAFDEFTGQGYRLSVVSGYRDGGSDRYAAVWTKAGGPQWSARHGTPAAHYQSVFDNHRYQSWEPDYVEAFNGQDGVRFNTIWRNTTFAAKDLKLIEDKARAYMRANDIPGLSIAVMRNDKLVYAAGFGVADKDSGMPVSPRHRFRIASVSKPITHVAVVNLANTTSLELGDRVFGDNSILGGTFETPDSNPDIEDITVDHLIRHRAGFRRINADGANSDPMFDYSGTGHAGLINWALEEYPLGYTPGTAPANLTGQDRYSNFGYCLLGRVIEARSGKSYEAYVRDTLLTPAGAGDIVIGGDKLADRKPDEVVYYGSGAYSSVKPQRFDSHGGWIARPIDLLRFMRHTDGILAPYYHNGAMSGTLATYDQRAGGFGLVAVSNTRGGSPDDMKAMMDSIADEVSNWPAIDLF</sequence>
<dbReference type="STRING" id="1384056.N787_04615"/>
<dbReference type="RefSeq" id="WP_052575451.1">
    <property type="nucleotide sequence ID" value="NZ_AVCK01000055.1"/>
</dbReference>
<dbReference type="Gene3D" id="3.40.710.10">
    <property type="entry name" value="DD-peptidase/beta-lactamase superfamily"/>
    <property type="match status" value="1"/>
</dbReference>
<evidence type="ECO:0000259" key="2">
    <source>
        <dbReference type="Pfam" id="PF00144"/>
    </source>
</evidence>
<dbReference type="EMBL" id="AVCK01000055">
    <property type="protein sequence ID" value="KFN42056.1"/>
    <property type="molecule type" value="Genomic_DNA"/>
</dbReference>
<comment type="caution">
    <text evidence="3">The sequence shown here is derived from an EMBL/GenBank/DDBJ whole genome shotgun (WGS) entry which is preliminary data.</text>
</comment>
<name>A0A091ART0_9GAMM</name>
<dbReference type="OrthoDB" id="2851198at2"/>
<organism evidence="3 4">
    <name type="scientific">Arenimonas metalli CF5-1</name>
    <dbReference type="NCBI Taxonomy" id="1384056"/>
    <lineage>
        <taxon>Bacteria</taxon>
        <taxon>Pseudomonadati</taxon>
        <taxon>Pseudomonadota</taxon>
        <taxon>Gammaproteobacteria</taxon>
        <taxon>Lysobacterales</taxon>
        <taxon>Lysobacteraceae</taxon>
        <taxon>Arenimonas</taxon>
    </lineage>
</organism>
<feature type="signal peptide" evidence="1">
    <location>
        <begin position="1"/>
        <end position="36"/>
    </location>
</feature>
<dbReference type="eggNOG" id="COG1680">
    <property type="taxonomic scope" value="Bacteria"/>
</dbReference>
<dbReference type="InterPro" id="IPR049511">
    <property type="entry name" value="PGH-like_rpt"/>
</dbReference>
<dbReference type="InterPro" id="IPR050491">
    <property type="entry name" value="AmpC-like"/>
</dbReference>
<dbReference type="SUPFAM" id="SSF56601">
    <property type="entry name" value="beta-lactamase/transpeptidase-like"/>
    <property type="match status" value="1"/>
</dbReference>
<dbReference type="PANTHER" id="PTHR46825">
    <property type="entry name" value="D-ALANYL-D-ALANINE-CARBOXYPEPTIDASE/ENDOPEPTIDASE AMPH"/>
    <property type="match status" value="1"/>
</dbReference>
<dbReference type="PATRIC" id="fig|1384056.3.peg.2443"/>
<feature type="domain" description="Beta-lactamase-related" evidence="2">
    <location>
        <begin position="300"/>
        <end position="552"/>
    </location>
</feature>
<dbReference type="Pfam" id="PF17660">
    <property type="entry name" value="BTRD1"/>
    <property type="match status" value="5"/>
</dbReference>
<dbReference type="Proteomes" id="UP000029393">
    <property type="component" value="Unassembled WGS sequence"/>
</dbReference>
<accession>A0A091ART0</accession>
<evidence type="ECO:0000313" key="4">
    <source>
        <dbReference type="Proteomes" id="UP000029393"/>
    </source>
</evidence>
<dbReference type="InterPro" id="IPR012338">
    <property type="entry name" value="Beta-lactam/transpept-like"/>
</dbReference>
<dbReference type="PANTHER" id="PTHR46825:SF9">
    <property type="entry name" value="BETA-LACTAMASE-RELATED DOMAIN-CONTAINING PROTEIN"/>
    <property type="match status" value="1"/>
</dbReference>
<evidence type="ECO:0000313" key="3">
    <source>
        <dbReference type="EMBL" id="KFN42056.1"/>
    </source>
</evidence>
<gene>
    <name evidence="3" type="ORF">N787_04615</name>
</gene>
<reference evidence="3 4" key="1">
    <citation type="submission" date="2013-09" db="EMBL/GenBank/DDBJ databases">
        <title>Genome sequencing of Arenimonas metalli.</title>
        <authorList>
            <person name="Chen F."/>
            <person name="Wang G."/>
        </authorList>
    </citation>
    <scope>NUCLEOTIDE SEQUENCE [LARGE SCALE GENOMIC DNA]</scope>
    <source>
        <strain evidence="3 4">CF5-1</strain>
    </source>
</reference>
<keyword evidence="4" id="KW-1185">Reference proteome</keyword>
<protein>
    <recommendedName>
        <fullName evidence="2">Beta-lactamase-related domain-containing protein</fullName>
    </recommendedName>
</protein>
<evidence type="ECO:0000256" key="1">
    <source>
        <dbReference type="SAM" id="SignalP"/>
    </source>
</evidence>
<keyword evidence="1" id="KW-0732">Signal</keyword>
<dbReference type="AlphaFoldDB" id="A0A091ART0"/>
<dbReference type="Pfam" id="PF00144">
    <property type="entry name" value="Beta-lactamase"/>
    <property type="match status" value="1"/>
</dbReference>
<proteinExistence type="predicted"/>
<dbReference type="InterPro" id="IPR001466">
    <property type="entry name" value="Beta-lactam-related"/>
</dbReference>
<feature type="chain" id="PRO_5001870833" description="Beta-lactamase-related domain-containing protein" evidence="1">
    <location>
        <begin position="37"/>
        <end position="614"/>
    </location>
</feature>